<dbReference type="PROSITE" id="PS51098">
    <property type="entry name" value="PTS_EIIB_TYPE_1"/>
    <property type="match status" value="1"/>
</dbReference>
<feature type="transmembrane region" description="Helical" evidence="12">
    <location>
        <begin position="304"/>
        <end position="328"/>
    </location>
</feature>
<feature type="domain" description="PTS EIIB type-1" evidence="13">
    <location>
        <begin position="404"/>
        <end position="486"/>
    </location>
</feature>
<protein>
    <submittedName>
        <fullName evidence="15">PTS N-acetyl-D-glucosamine transporter</fullName>
    </submittedName>
</protein>
<evidence type="ECO:0000256" key="4">
    <source>
        <dbReference type="ARBA" id="ARBA00022597"/>
    </source>
</evidence>
<dbReference type="PANTHER" id="PTHR30009">
    <property type="entry name" value="CYTOCHROME C-TYPE SYNTHESIS PROTEIN AND PTS TRANSMEMBRANE COMPONENT"/>
    <property type="match status" value="1"/>
</dbReference>
<dbReference type="InterPro" id="IPR013013">
    <property type="entry name" value="PTS_EIIC_1"/>
</dbReference>
<dbReference type="CDD" id="cd00212">
    <property type="entry name" value="PTS_IIB_glc"/>
    <property type="match status" value="1"/>
</dbReference>
<dbReference type="SUPFAM" id="SSF55604">
    <property type="entry name" value="Glucose permease domain IIB"/>
    <property type="match status" value="1"/>
</dbReference>
<feature type="transmembrane region" description="Helical" evidence="12">
    <location>
        <begin position="210"/>
        <end position="228"/>
    </location>
</feature>
<dbReference type="RefSeq" id="WP_115490543.1">
    <property type="nucleotide sequence ID" value="NZ_JACHWW010000001.1"/>
</dbReference>
<keyword evidence="9 12" id="KW-1133">Transmembrane helix</keyword>
<evidence type="ECO:0000259" key="13">
    <source>
        <dbReference type="PROSITE" id="PS51098"/>
    </source>
</evidence>
<reference evidence="15 16" key="1">
    <citation type="submission" date="2018-07" db="EMBL/GenBank/DDBJ databases">
        <title>Erythrobacter nanhaiensis sp. nov., a novel member of the genus Erythrobacter isolated from the South China Sea.</title>
        <authorList>
            <person name="Chen X."/>
            <person name="Liu J."/>
        </authorList>
    </citation>
    <scope>NUCLEOTIDE SEQUENCE [LARGE SCALE GENOMIC DNA]</scope>
    <source>
        <strain evidence="15 16">S-5</strain>
    </source>
</reference>
<evidence type="ECO:0000256" key="5">
    <source>
        <dbReference type="ARBA" id="ARBA00022679"/>
    </source>
</evidence>
<feature type="domain" description="PTS EIIC type-1" evidence="14">
    <location>
        <begin position="3"/>
        <end position="390"/>
    </location>
</feature>
<keyword evidence="16" id="KW-1185">Reference proteome</keyword>
<evidence type="ECO:0000256" key="6">
    <source>
        <dbReference type="ARBA" id="ARBA00022683"/>
    </source>
</evidence>
<accession>A0A395LHB0</accession>
<feature type="transmembrane region" description="Helical" evidence="12">
    <location>
        <begin position="358"/>
        <end position="378"/>
    </location>
</feature>
<dbReference type="EMBL" id="QRBB01000001">
    <property type="protein sequence ID" value="RDS76308.1"/>
    <property type="molecule type" value="Genomic_DNA"/>
</dbReference>
<keyword evidence="6" id="KW-0598">Phosphotransferase system</keyword>
<dbReference type="InterPro" id="IPR001996">
    <property type="entry name" value="PTS_IIB_1"/>
</dbReference>
<feature type="transmembrane region" description="Helical" evidence="12">
    <location>
        <begin position="40"/>
        <end position="66"/>
    </location>
</feature>
<dbReference type="NCBIfam" id="TIGR01998">
    <property type="entry name" value="PTS-II-BC-nag"/>
    <property type="match status" value="1"/>
</dbReference>
<dbReference type="Pfam" id="PF02378">
    <property type="entry name" value="PTS_EIIC"/>
    <property type="match status" value="1"/>
</dbReference>
<dbReference type="InterPro" id="IPR003352">
    <property type="entry name" value="PTS_EIIC"/>
</dbReference>
<dbReference type="GO" id="GO:0019866">
    <property type="term" value="C:organelle inner membrane"/>
    <property type="evidence" value="ECO:0007669"/>
    <property type="project" value="InterPro"/>
</dbReference>
<dbReference type="InterPro" id="IPR050429">
    <property type="entry name" value="PTS_Glucose_EIICBA"/>
</dbReference>
<comment type="subcellular location">
    <subcellularLocation>
        <location evidence="1">Cell membrane</location>
        <topology evidence="1">Multi-pass membrane protein</topology>
    </subcellularLocation>
</comment>
<dbReference type="PROSITE" id="PS51103">
    <property type="entry name" value="PTS_EIIC_TYPE_1"/>
    <property type="match status" value="1"/>
</dbReference>
<dbReference type="GO" id="GO:0009401">
    <property type="term" value="P:phosphoenolpyruvate-dependent sugar phosphotransferase system"/>
    <property type="evidence" value="ECO:0007669"/>
    <property type="project" value="UniProtKB-KW"/>
</dbReference>
<gene>
    <name evidence="15" type="ORF">DL238_00865</name>
</gene>
<dbReference type="NCBIfam" id="TIGR00826">
    <property type="entry name" value="EIIB_glc"/>
    <property type="match status" value="1"/>
</dbReference>
<evidence type="ECO:0000256" key="1">
    <source>
        <dbReference type="ARBA" id="ARBA00004651"/>
    </source>
</evidence>
<keyword evidence="8" id="KW-0418">Kinase</keyword>
<keyword evidence="7 12" id="KW-0812">Transmembrane</keyword>
<dbReference type="GO" id="GO:0008982">
    <property type="term" value="F:protein-N(PI)-phosphohistidine-sugar phosphotransferase activity"/>
    <property type="evidence" value="ECO:0007669"/>
    <property type="project" value="InterPro"/>
</dbReference>
<dbReference type="GO" id="GO:0005886">
    <property type="term" value="C:plasma membrane"/>
    <property type="evidence" value="ECO:0007669"/>
    <property type="project" value="UniProtKB-SubCell"/>
</dbReference>
<evidence type="ECO:0000256" key="3">
    <source>
        <dbReference type="ARBA" id="ARBA00022475"/>
    </source>
</evidence>
<dbReference type="GO" id="GO:0015572">
    <property type="term" value="F:N-acetylglucosamine transmembrane transporter activity"/>
    <property type="evidence" value="ECO:0007669"/>
    <property type="project" value="InterPro"/>
</dbReference>
<dbReference type="Gene3D" id="3.30.1360.60">
    <property type="entry name" value="Glucose permease domain IIB"/>
    <property type="match status" value="1"/>
</dbReference>
<evidence type="ECO:0000259" key="14">
    <source>
        <dbReference type="PROSITE" id="PS51103"/>
    </source>
</evidence>
<evidence type="ECO:0000256" key="9">
    <source>
        <dbReference type="ARBA" id="ARBA00022989"/>
    </source>
</evidence>
<dbReference type="GO" id="GO:0090563">
    <property type="term" value="F:protein-phosphocysteine-sugar phosphotransferase activity"/>
    <property type="evidence" value="ECO:0007669"/>
    <property type="project" value="TreeGrafter"/>
</dbReference>
<keyword evidence="4" id="KW-0762">Sugar transport</keyword>
<keyword evidence="3" id="KW-1003">Cell membrane</keyword>
<dbReference type="Pfam" id="PF00367">
    <property type="entry name" value="PTS_EIIB"/>
    <property type="match status" value="1"/>
</dbReference>
<dbReference type="GO" id="GO:0015764">
    <property type="term" value="P:N-acetylglucosamine transport"/>
    <property type="evidence" value="ECO:0007669"/>
    <property type="project" value="TreeGrafter"/>
</dbReference>
<dbReference type="GO" id="GO:0016301">
    <property type="term" value="F:kinase activity"/>
    <property type="evidence" value="ECO:0007669"/>
    <property type="project" value="UniProtKB-KW"/>
</dbReference>
<proteinExistence type="predicted"/>
<dbReference type="PANTHER" id="PTHR30009:SF4">
    <property type="entry name" value="PTS SYSTEM N-ACETYLGLUCOSAMINE-SPECIFIC EIICBA COMPONENT"/>
    <property type="match status" value="1"/>
</dbReference>
<evidence type="ECO:0000256" key="7">
    <source>
        <dbReference type="ARBA" id="ARBA00022692"/>
    </source>
</evidence>
<feature type="transmembrane region" description="Helical" evidence="12">
    <location>
        <begin position="119"/>
        <end position="139"/>
    </location>
</feature>
<dbReference type="InterPro" id="IPR036878">
    <property type="entry name" value="Glu_permease_IIB"/>
</dbReference>
<dbReference type="OrthoDB" id="7571469at2"/>
<feature type="transmembrane region" description="Helical" evidence="12">
    <location>
        <begin position="159"/>
        <end position="179"/>
    </location>
</feature>
<comment type="caution">
    <text evidence="15">The sequence shown here is derived from an EMBL/GenBank/DDBJ whole genome shotgun (WGS) entry which is preliminary data.</text>
</comment>
<evidence type="ECO:0000256" key="11">
    <source>
        <dbReference type="PROSITE-ProRule" id="PRU00421"/>
    </source>
</evidence>
<organism evidence="15 16">
    <name type="scientific">Alteriqipengyuania lutimaris</name>
    <dbReference type="NCBI Taxonomy" id="1538146"/>
    <lineage>
        <taxon>Bacteria</taxon>
        <taxon>Pseudomonadati</taxon>
        <taxon>Pseudomonadota</taxon>
        <taxon>Alphaproteobacteria</taxon>
        <taxon>Sphingomonadales</taxon>
        <taxon>Erythrobacteraceae</taxon>
        <taxon>Alteriqipengyuania</taxon>
    </lineage>
</organism>
<dbReference type="PROSITE" id="PS01035">
    <property type="entry name" value="PTS_EIIB_TYPE_1_CYS"/>
    <property type="match status" value="1"/>
</dbReference>
<feature type="transmembrane region" description="Helical" evidence="12">
    <location>
        <begin position="12"/>
        <end position="34"/>
    </location>
</feature>
<keyword evidence="2" id="KW-0813">Transport</keyword>
<evidence type="ECO:0000256" key="8">
    <source>
        <dbReference type="ARBA" id="ARBA00022777"/>
    </source>
</evidence>
<dbReference type="AlphaFoldDB" id="A0A395LHB0"/>
<dbReference type="Proteomes" id="UP000254101">
    <property type="component" value="Unassembled WGS sequence"/>
</dbReference>
<evidence type="ECO:0000256" key="10">
    <source>
        <dbReference type="ARBA" id="ARBA00023136"/>
    </source>
</evidence>
<name>A0A395LHB0_9SPHN</name>
<evidence type="ECO:0000313" key="16">
    <source>
        <dbReference type="Proteomes" id="UP000254101"/>
    </source>
</evidence>
<feature type="transmembrane region" description="Helical" evidence="12">
    <location>
        <begin position="248"/>
        <end position="269"/>
    </location>
</feature>
<keyword evidence="10 12" id="KW-0472">Membrane</keyword>
<dbReference type="InterPro" id="IPR010974">
    <property type="entry name" value="PTS_IIBC_nag"/>
</dbReference>
<evidence type="ECO:0000256" key="12">
    <source>
        <dbReference type="SAM" id="Phobius"/>
    </source>
</evidence>
<evidence type="ECO:0000313" key="15">
    <source>
        <dbReference type="EMBL" id="RDS76308.1"/>
    </source>
</evidence>
<keyword evidence="5" id="KW-0808">Transferase</keyword>
<sequence>MKERVFAAVQQLGRSLMLPIAVLPVAGLLLRLGQPDLLDIAFISAAGEAIFANLGSIFAIGVAIGFARDNHGAAGLAGLVAFLIATNSAQALIEVPPDLLTGLDTDATARAIADFRAAAIAKLGVPLGILCGIIGGQLFNRYAEIKLPDFLAFFGGRRFVPIAAGGAALVLGFLFGEYWHYVESAIDAASRAIVSSGEIGLFIYGALNRLLIVTGLHHILNNVAWFVIGDYNGATGDLRRFFAGDPSAGAFMAGFFPVMMFGMPAACLAMYRAAPRERRKAVSGLYLSMALTSALTGITEPIEFTFIFLAPVLFVVHAVLTGLSMVVMDLLDVKLGFGFSAGLIDYVLNFGIATNPLLLLPVGAVYFFAYYFSFSFVIRRMNLATPGREAVQASAVPDAAVDDTTLAGDWLRALGGEGNVLQLGACTTRLRLVLADSEMADEPALKKLGAHGVIRPTPETMQVIIGPTAELLAGRISKAMTSQRHDPVEVSETAAASLPPFEEAEFHAALGGKANVVELLRAPGRIVADLIDPAKFDHALLPRSYRYLHRQLVGDKVLHLMVDEKA</sequence>
<feature type="active site" description="Phosphocysteine intermediate; for EIIB activity" evidence="11">
    <location>
        <position position="426"/>
    </location>
</feature>
<dbReference type="InterPro" id="IPR018113">
    <property type="entry name" value="PTrfase_EIIB_Cys"/>
</dbReference>
<evidence type="ECO:0000256" key="2">
    <source>
        <dbReference type="ARBA" id="ARBA00022448"/>
    </source>
</evidence>